<comment type="caution">
    <text evidence="2">The sequence shown here is derived from an EMBL/GenBank/DDBJ whole genome shotgun (WGS) entry which is preliminary data.</text>
</comment>
<reference evidence="2 3" key="1">
    <citation type="submission" date="2022-01" db="EMBL/GenBank/DDBJ databases">
        <title>A high-quality chromosome-level genome assembly of rohu carp, Labeo rohita.</title>
        <authorList>
            <person name="Arick M.A. II"/>
            <person name="Hsu C.-Y."/>
            <person name="Magbanua Z."/>
            <person name="Pechanova O."/>
            <person name="Grover C."/>
            <person name="Miller E."/>
            <person name="Thrash A."/>
            <person name="Ezzel L."/>
            <person name="Alam S."/>
            <person name="Benzie J."/>
            <person name="Hamilton M."/>
            <person name="Karsi A."/>
            <person name="Lawrence M.L."/>
            <person name="Peterson D.G."/>
        </authorList>
    </citation>
    <scope>NUCLEOTIDE SEQUENCE [LARGE SCALE GENOMIC DNA]</scope>
    <source>
        <strain evidence="3">BAU-BD-2019</strain>
        <tissue evidence="2">Blood</tissue>
    </source>
</reference>
<sequence length="109" mass="11333">MLLSRYPLVPSSSPTSPGSPLVLSNSPASPKLPLSLPLLPPLKPASSSALSPLVPISPSAHPHSVPSGCSDPPQDFQCPALLRHEDLLSLPPNPGLHLGPSTRRLRFGS</sequence>
<dbReference type="EMBL" id="JACTAM010000010">
    <property type="protein sequence ID" value="KAI2659852.1"/>
    <property type="molecule type" value="Genomic_DNA"/>
</dbReference>
<feature type="compositionally biased region" description="Low complexity" evidence="1">
    <location>
        <begin position="7"/>
        <end position="27"/>
    </location>
</feature>
<keyword evidence="3" id="KW-1185">Reference proteome</keyword>
<feature type="region of interest" description="Disordered" evidence="1">
    <location>
        <begin position="1"/>
        <end position="27"/>
    </location>
</feature>
<organism evidence="2 3">
    <name type="scientific">Labeo rohita</name>
    <name type="common">Indian major carp</name>
    <name type="synonym">Cyprinus rohita</name>
    <dbReference type="NCBI Taxonomy" id="84645"/>
    <lineage>
        <taxon>Eukaryota</taxon>
        <taxon>Metazoa</taxon>
        <taxon>Chordata</taxon>
        <taxon>Craniata</taxon>
        <taxon>Vertebrata</taxon>
        <taxon>Euteleostomi</taxon>
        <taxon>Actinopterygii</taxon>
        <taxon>Neopterygii</taxon>
        <taxon>Teleostei</taxon>
        <taxon>Ostariophysi</taxon>
        <taxon>Cypriniformes</taxon>
        <taxon>Cyprinidae</taxon>
        <taxon>Labeoninae</taxon>
        <taxon>Labeonini</taxon>
        <taxon>Labeo</taxon>
    </lineage>
</organism>
<dbReference type="Proteomes" id="UP000830375">
    <property type="component" value="Unassembled WGS sequence"/>
</dbReference>
<evidence type="ECO:0000313" key="3">
    <source>
        <dbReference type="Proteomes" id="UP000830375"/>
    </source>
</evidence>
<name>A0ABQ8MAE1_LABRO</name>
<protein>
    <submittedName>
        <fullName evidence="2">U6 snRNA phosphodiesterase</fullName>
    </submittedName>
</protein>
<evidence type="ECO:0000313" key="2">
    <source>
        <dbReference type="EMBL" id="KAI2659852.1"/>
    </source>
</evidence>
<proteinExistence type="predicted"/>
<accession>A0ABQ8MAE1</accession>
<gene>
    <name evidence="2" type="ORF">H4Q32_022403</name>
</gene>
<evidence type="ECO:0000256" key="1">
    <source>
        <dbReference type="SAM" id="MobiDB-lite"/>
    </source>
</evidence>